<sequence>MLSTPQIRDLIDRVCGQQTAIRDELGVKDGNELLWAELSDSIQHEIDCAGWPSTVVIKGRAAMEEWVEKIPALC</sequence>
<organism evidence="1 2">
    <name type="scientific">Candidatus Taylorbacteria bacterium RIFCSPHIGHO2_01_FULL_46_22b</name>
    <dbReference type="NCBI Taxonomy" id="1802301"/>
    <lineage>
        <taxon>Bacteria</taxon>
        <taxon>Candidatus Tayloriibacteriota</taxon>
    </lineage>
</organism>
<comment type="caution">
    <text evidence="1">The sequence shown here is derived from an EMBL/GenBank/DDBJ whole genome shotgun (WGS) entry which is preliminary data.</text>
</comment>
<gene>
    <name evidence="1" type="ORF">A2664_00830</name>
</gene>
<dbReference type="Proteomes" id="UP000178873">
    <property type="component" value="Unassembled WGS sequence"/>
</dbReference>
<dbReference type="STRING" id="1802301.A2664_00830"/>
<dbReference type="EMBL" id="MHRF01000005">
    <property type="protein sequence ID" value="OHA18473.1"/>
    <property type="molecule type" value="Genomic_DNA"/>
</dbReference>
<evidence type="ECO:0000313" key="1">
    <source>
        <dbReference type="EMBL" id="OHA18473.1"/>
    </source>
</evidence>
<evidence type="ECO:0000313" key="2">
    <source>
        <dbReference type="Proteomes" id="UP000178873"/>
    </source>
</evidence>
<proteinExistence type="predicted"/>
<reference evidence="1 2" key="1">
    <citation type="journal article" date="2016" name="Nat. Commun.">
        <title>Thousands of microbial genomes shed light on interconnected biogeochemical processes in an aquifer system.</title>
        <authorList>
            <person name="Anantharaman K."/>
            <person name="Brown C.T."/>
            <person name="Hug L.A."/>
            <person name="Sharon I."/>
            <person name="Castelle C.J."/>
            <person name="Probst A.J."/>
            <person name="Thomas B.C."/>
            <person name="Singh A."/>
            <person name="Wilkins M.J."/>
            <person name="Karaoz U."/>
            <person name="Brodie E.L."/>
            <person name="Williams K.H."/>
            <person name="Hubbard S.S."/>
            <person name="Banfield J.F."/>
        </authorList>
    </citation>
    <scope>NUCLEOTIDE SEQUENCE [LARGE SCALE GENOMIC DNA]</scope>
</reference>
<protein>
    <submittedName>
        <fullName evidence="1">Uncharacterized protein</fullName>
    </submittedName>
</protein>
<dbReference type="AlphaFoldDB" id="A0A1G2M3U4"/>
<accession>A0A1G2M3U4</accession>
<name>A0A1G2M3U4_9BACT</name>